<feature type="compositionally biased region" description="Basic and acidic residues" evidence="1">
    <location>
        <begin position="261"/>
        <end position="276"/>
    </location>
</feature>
<dbReference type="PROSITE" id="PS51184">
    <property type="entry name" value="JMJC"/>
    <property type="match status" value="1"/>
</dbReference>
<feature type="region of interest" description="Disordered" evidence="1">
    <location>
        <begin position="207"/>
        <end position="233"/>
    </location>
</feature>
<feature type="region of interest" description="Disordered" evidence="1">
    <location>
        <begin position="437"/>
        <end position="459"/>
    </location>
</feature>
<comment type="caution">
    <text evidence="4">The sequence shown here is derived from an EMBL/GenBank/DDBJ whole genome shotgun (WGS) entry which is preliminary data.</text>
</comment>
<organism evidence="4 5">
    <name type="scientific">Lepraria neglecta</name>
    <dbReference type="NCBI Taxonomy" id="209136"/>
    <lineage>
        <taxon>Eukaryota</taxon>
        <taxon>Fungi</taxon>
        <taxon>Dikarya</taxon>
        <taxon>Ascomycota</taxon>
        <taxon>Pezizomycotina</taxon>
        <taxon>Lecanoromycetes</taxon>
        <taxon>OSLEUM clade</taxon>
        <taxon>Lecanoromycetidae</taxon>
        <taxon>Lecanorales</taxon>
        <taxon>Lecanorineae</taxon>
        <taxon>Stereocaulaceae</taxon>
        <taxon>Lepraria</taxon>
    </lineage>
</organism>
<proteinExistence type="predicted"/>
<evidence type="ECO:0000313" key="5">
    <source>
        <dbReference type="Proteomes" id="UP001276659"/>
    </source>
</evidence>
<dbReference type="PANTHER" id="PTHR10694">
    <property type="entry name" value="LYSINE-SPECIFIC DEMETHYLASE"/>
    <property type="match status" value="1"/>
</dbReference>
<dbReference type="EMBL" id="JASNWA010000006">
    <property type="protein sequence ID" value="KAK3174789.1"/>
    <property type="molecule type" value="Genomic_DNA"/>
</dbReference>
<feature type="region of interest" description="Disordered" evidence="1">
    <location>
        <begin position="960"/>
        <end position="1000"/>
    </location>
</feature>
<feature type="compositionally biased region" description="Polar residues" evidence="1">
    <location>
        <begin position="301"/>
        <end position="312"/>
    </location>
</feature>
<feature type="compositionally biased region" description="Basic and acidic residues" evidence="1">
    <location>
        <begin position="207"/>
        <end position="218"/>
    </location>
</feature>
<evidence type="ECO:0000313" key="4">
    <source>
        <dbReference type="EMBL" id="KAK3174789.1"/>
    </source>
</evidence>
<dbReference type="GO" id="GO:0010468">
    <property type="term" value="P:regulation of gene expression"/>
    <property type="evidence" value="ECO:0007669"/>
    <property type="project" value="TreeGrafter"/>
</dbReference>
<dbReference type="Pfam" id="PF02373">
    <property type="entry name" value="JmjC"/>
    <property type="match status" value="1"/>
</dbReference>
<evidence type="ECO:0000259" key="3">
    <source>
        <dbReference type="PROSITE" id="PS51184"/>
    </source>
</evidence>
<dbReference type="SUPFAM" id="SSF51197">
    <property type="entry name" value="Clavaminate synthase-like"/>
    <property type="match status" value="1"/>
</dbReference>
<feature type="region of interest" description="Disordered" evidence="1">
    <location>
        <begin position="509"/>
        <end position="533"/>
    </location>
</feature>
<dbReference type="GO" id="GO:0032454">
    <property type="term" value="F:histone H3K9 demethylase activity"/>
    <property type="evidence" value="ECO:0007669"/>
    <property type="project" value="TreeGrafter"/>
</dbReference>
<evidence type="ECO:0008006" key="6">
    <source>
        <dbReference type="Google" id="ProtNLM"/>
    </source>
</evidence>
<feature type="region of interest" description="Disordered" evidence="1">
    <location>
        <begin position="167"/>
        <end position="187"/>
    </location>
</feature>
<feature type="region of interest" description="Disordered" evidence="1">
    <location>
        <begin position="1012"/>
        <end position="1049"/>
    </location>
</feature>
<reference evidence="4" key="1">
    <citation type="submission" date="2022-11" db="EMBL/GenBank/DDBJ databases">
        <title>Chromosomal genome sequence assembly and mating type (MAT) locus characterization of the leprose asexual lichenized fungus Lepraria neglecta (Nyl.) Erichsen.</title>
        <authorList>
            <person name="Allen J.L."/>
            <person name="Pfeffer B."/>
        </authorList>
    </citation>
    <scope>NUCLEOTIDE SEQUENCE</scope>
    <source>
        <strain evidence="4">Allen 5258</strain>
    </source>
</reference>
<feature type="domain" description="JmjN" evidence="2">
    <location>
        <begin position="548"/>
        <end position="590"/>
    </location>
</feature>
<feature type="compositionally biased region" description="Basic and acidic residues" evidence="1">
    <location>
        <begin position="1"/>
        <end position="16"/>
    </location>
</feature>
<feature type="compositionally biased region" description="Basic residues" evidence="1">
    <location>
        <begin position="1040"/>
        <end position="1049"/>
    </location>
</feature>
<feature type="region of interest" description="Disordered" evidence="1">
    <location>
        <begin position="1"/>
        <end position="54"/>
    </location>
</feature>
<protein>
    <recommendedName>
        <fullName evidence="6">JmjC domain-containing protein</fullName>
    </recommendedName>
</protein>
<feature type="compositionally biased region" description="Basic and acidic residues" evidence="1">
    <location>
        <begin position="1023"/>
        <end position="1034"/>
    </location>
</feature>
<keyword evidence="5" id="KW-1185">Reference proteome</keyword>
<dbReference type="InterPro" id="IPR003347">
    <property type="entry name" value="JmjC_dom"/>
</dbReference>
<feature type="region of interest" description="Disordered" evidence="1">
    <location>
        <begin position="247"/>
        <end position="331"/>
    </location>
</feature>
<dbReference type="InterPro" id="IPR003349">
    <property type="entry name" value="JmjN"/>
</dbReference>
<feature type="compositionally biased region" description="Basic and acidic residues" evidence="1">
    <location>
        <begin position="960"/>
        <end position="978"/>
    </location>
</feature>
<dbReference type="GO" id="GO:0000785">
    <property type="term" value="C:chromatin"/>
    <property type="evidence" value="ECO:0007669"/>
    <property type="project" value="TreeGrafter"/>
</dbReference>
<dbReference type="AlphaFoldDB" id="A0AAD9ZB66"/>
<dbReference type="PANTHER" id="PTHR10694:SF7">
    <property type="entry name" value="[HISTONE H3]-TRIMETHYL-L-LYSINE(9) DEMETHYLASE"/>
    <property type="match status" value="1"/>
</dbReference>
<dbReference type="GO" id="GO:0005634">
    <property type="term" value="C:nucleus"/>
    <property type="evidence" value="ECO:0007669"/>
    <property type="project" value="TreeGrafter"/>
</dbReference>
<feature type="compositionally biased region" description="Polar residues" evidence="1">
    <location>
        <begin position="221"/>
        <end position="233"/>
    </location>
</feature>
<dbReference type="SMART" id="SM00558">
    <property type="entry name" value="JmjC"/>
    <property type="match status" value="1"/>
</dbReference>
<feature type="region of interest" description="Disordered" evidence="1">
    <location>
        <begin position="923"/>
        <end position="947"/>
    </location>
</feature>
<dbReference type="GO" id="GO:0051864">
    <property type="term" value="F:histone H3K36 demethylase activity"/>
    <property type="evidence" value="ECO:0007669"/>
    <property type="project" value="TreeGrafter"/>
</dbReference>
<evidence type="ECO:0000259" key="2">
    <source>
        <dbReference type="PROSITE" id="PS51183"/>
    </source>
</evidence>
<name>A0AAD9ZB66_9LECA</name>
<dbReference type="PROSITE" id="PS51183">
    <property type="entry name" value="JMJN"/>
    <property type="match status" value="1"/>
</dbReference>
<accession>A0AAD9ZB66</accession>
<dbReference type="Proteomes" id="UP001276659">
    <property type="component" value="Unassembled WGS sequence"/>
</dbReference>
<dbReference type="Gene3D" id="2.60.120.650">
    <property type="entry name" value="Cupin"/>
    <property type="match status" value="1"/>
</dbReference>
<feature type="domain" description="JmjC" evidence="3">
    <location>
        <begin position="713"/>
        <end position="887"/>
    </location>
</feature>
<sequence length="1049" mass="118575">MASRLAEHRHPSKLLDSKIANMYATRGEPEPESLAFTSSRRDVEDSPTTDKQTLHLATSLRSPTSHNRLSAHQTIALPPLHHPVGLNKKLLKGLYTSSPSSRRCLQLKSRLSGVRHVDQKRLNKSIKDNITKNRTIKNRLIKIRIIKIRSIKDRVIKDKTIENKSSTGSELLTQMGPMDVEPEGSKARETCLPLPSPMFVDASTPAEVDHQRSFEPHHNTTRSNGNNEYHSANVDRTQYPIQPARRDLGYSHGWASSDVQLDDRGDQDRGDQDHGAPPEGDDGINPSPVHRGRSRVEAGSHENSTSSQTTFEAQGADDESVNKSKKKGKASMEVKVPLIVRQLDAHNKSPVSEPETPFNFDDDEGRVRMTRNVRKSLSKHPKNEEVPPARTQNLRSLMKDQFNANRDKKVYFSEGSSGFATPAPDAVCKQEVRKPRNGNELANEPHGSHGCLRQELTSRNMRKRDTSFVSMPMVNNRLIQDIGAENACRDWANQKQRINELLTQPHYGLRPLKQGSRNAKTARGTPKTPGYFPTRATPEDNYHMDSGVYVFTPSPADFMDFGNFLKMVEELAGREVGVVKVVVPRECVSLNPARHGQDSGPQTAPQQTVTISKVEMRMENKSKASMNPLFRVFTVPAVARAMSSLPGAWLSTIENSRTKIIKQREWQGSYHGYDVWKDYRATKPYTEKRMFRHCAEAHRPLYCVSGQPATQEVRNALQCNEPNLQNYFGNRFISSPSTQSGINEPVFHLSAHSGTIFAMQLGKYAAYTLNYHHSGEPRNYTVIKPKDHEKLEDLIGNATHEHLSTQPPKTPSCSHFVRHQAMYLPEDTLQLQDIDYTTVTQYQGEMVIIFPYAYHQGFNTGANITEEMMYASDRWEVFHREKVYQYCSRNCLAKKDDTFSLDFINQGLLSLRSGHRRCYSRESFSPLSQESEDSPVASQEEEEISSFCPRRKTRATGLRAMDRVSNEEGEYLPRDDTSGGRPVLMRKSKRQSAGRKRPDMWNVHSILSDVDDEGVAPVAYPKRSRDSSPEDFKCFARPSGGRKRHRTSS</sequence>
<feature type="compositionally biased region" description="Basic residues" evidence="1">
    <location>
        <begin position="984"/>
        <end position="995"/>
    </location>
</feature>
<evidence type="ECO:0000256" key="1">
    <source>
        <dbReference type="SAM" id="MobiDB-lite"/>
    </source>
</evidence>
<gene>
    <name evidence="4" type="ORF">OEA41_002035</name>
</gene>